<dbReference type="AlphaFoldDB" id="A0A6P8D9V6"/>
<proteinExistence type="predicted"/>
<dbReference type="RefSeq" id="XP_031391329.1">
    <property type="nucleotide sequence ID" value="XM_031535469.1"/>
</dbReference>
<evidence type="ECO:0000256" key="1">
    <source>
        <dbReference type="SAM" id="MobiDB-lite"/>
    </source>
</evidence>
<feature type="region of interest" description="Disordered" evidence="1">
    <location>
        <begin position="1"/>
        <end position="65"/>
    </location>
</feature>
<organism evidence="2 3">
    <name type="scientific">Punica granatum</name>
    <name type="common">Pomegranate</name>
    <dbReference type="NCBI Taxonomy" id="22663"/>
    <lineage>
        <taxon>Eukaryota</taxon>
        <taxon>Viridiplantae</taxon>
        <taxon>Streptophyta</taxon>
        <taxon>Embryophyta</taxon>
        <taxon>Tracheophyta</taxon>
        <taxon>Spermatophyta</taxon>
        <taxon>Magnoliopsida</taxon>
        <taxon>eudicotyledons</taxon>
        <taxon>Gunneridae</taxon>
        <taxon>Pentapetalae</taxon>
        <taxon>rosids</taxon>
        <taxon>malvids</taxon>
        <taxon>Myrtales</taxon>
        <taxon>Lythraceae</taxon>
        <taxon>Punica</taxon>
    </lineage>
</organism>
<feature type="compositionally biased region" description="Polar residues" evidence="1">
    <location>
        <begin position="462"/>
        <end position="477"/>
    </location>
</feature>
<dbReference type="RefSeq" id="XP_031391330.1">
    <property type="nucleotide sequence ID" value="XM_031535470.1"/>
</dbReference>
<protein>
    <submittedName>
        <fullName evidence="3 4">Uncharacterized protein LOC116203643 isoform X1</fullName>
    </submittedName>
</protein>
<gene>
    <name evidence="3 4 5 6" type="primary">LOC116203643</name>
</gene>
<evidence type="ECO:0000313" key="6">
    <source>
        <dbReference type="RefSeq" id="XP_031391333.1"/>
    </source>
</evidence>
<evidence type="ECO:0000313" key="2">
    <source>
        <dbReference type="Proteomes" id="UP000515151"/>
    </source>
</evidence>
<dbReference type="RefSeq" id="XP_031391332.1">
    <property type="nucleotide sequence ID" value="XM_031535472.1"/>
</dbReference>
<keyword evidence="2" id="KW-1185">Reference proteome</keyword>
<reference evidence="3 4" key="2">
    <citation type="submission" date="2025-04" db="UniProtKB">
        <authorList>
            <consortium name="RefSeq"/>
        </authorList>
    </citation>
    <scope>IDENTIFICATION</scope>
    <source>
        <tissue evidence="3 4">Leaf</tissue>
    </source>
</reference>
<sequence length="477" mass="52078">MTVDPSGPEEITPEASVDMAMEHQTGTSMSATPKASVNTAMEHQTGTSSSDKNASGYSTPSPREWALPAQQGLSYPADTVTDSTETRVFNDPQSHQMYMVGQSPYFNNASFDIDAQLPGCSQCPLDITAQLHNNGSLNPLSPPQRQYSQHEFAQSFNYGPPNFPSLPQYHPLNEFPQLGNDGLSDLPSLDFQYFEDAFAQSYYESSNLLYSLLHPLIIKILMDVLTCLLNRTQPNIPSPPQDQTMIPTEEIFVGSGNGFSNSSGSTSEMGYHGQASADMRSLSNDHGAQEIDFREYQQSYVDSQTPILLQNCDPCSYEQDQSNLQSIGFERISSPNALSVAPNCDSQQTKRKVTQDSITEIPELPEADIQCSGLNPFDFLVSSPSNLLRECTSSESGAIIGGYSAKAVPYPPEGTSCVTGNPNMFSRNGEQRHALATIQEVSRGKCHNPGLTRSMKPPPLKSKTTGTCLFSQRSNSR</sequence>
<reference evidence="2" key="1">
    <citation type="journal article" date="2020" name="Plant Biotechnol. J.">
        <title>The pomegranate (Punica granatum L.) draft genome dissects genetic divergence between soft- and hard-seeded cultivars.</title>
        <authorList>
            <person name="Luo X."/>
            <person name="Li H."/>
            <person name="Wu Z."/>
            <person name="Yao W."/>
            <person name="Zhao P."/>
            <person name="Cao D."/>
            <person name="Yu H."/>
            <person name="Li K."/>
            <person name="Poudel K."/>
            <person name="Zhao D."/>
            <person name="Zhang F."/>
            <person name="Xia X."/>
            <person name="Chen L."/>
            <person name="Wang Q."/>
            <person name="Jing D."/>
            <person name="Cao S."/>
        </authorList>
    </citation>
    <scope>NUCLEOTIDE SEQUENCE [LARGE SCALE GENOMIC DNA]</scope>
</reference>
<accession>A0A6P8D9V6</accession>
<dbReference type="Proteomes" id="UP000515151">
    <property type="component" value="Chromosome 4"/>
</dbReference>
<evidence type="ECO:0000313" key="5">
    <source>
        <dbReference type="RefSeq" id="XP_031391332.1"/>
    </source>
</evidence>
<dbReference type="RefSeq" id="XP_031391333.1">
    <property type="nucleotide sequence ID" value="XM_031535473.1"/>
</dbReference>
<evidence type="ECO:0000313" key="4">
    <source>
        <dbReference type="RefSeq" id="XP_031391330.1"/>
    </source>
</evidence>
<feature type="compositionally biased region" description="Polar residues" evidence="1">
    <location>
        <begin position="24"/>
        <end position="61"/>
    </location>
</feature>
<name>A0A6P8D9V6_PUNGR</name>
<dbReference type="GeneID" id="116203643"/>
<feature type="region of interest" description="Disordered" evidence="1">
    <location>
        <begin position="445"/>
        <end position="477"/>
    </location>
</feature>
<evidence type="ECO:0000313" key="3">
    <source>
        <dbReference type="RefSeq" id="XP_031391329.1"/>
    </source>
</evidence>